<dbReference type="InterPro" id="IPR036477">
    <property type="entry name" value="Formyl_transf_N_sf"/>
</dbReference>
<organism evidence="11 12">
    <name type="scientific">Clostridium baratii str. Sullivan</name>
    <dbReference type="NCBI Taxonomy" id="1415775"/>
    <lineage>
        <taxon>Bacteria</taxon>
        <taxon>Bacillati</taxon>
        <taxon>Bacillota</taxon>
        <taxon>Clostridia</taxon>
        <taxon>Eubacteriales</taxon>
        <taxon>Clostridiaceae</taxon>
        <taxon>Clostridium</taxon>
    </lineage>
</organism>
<keyword evidence="12" id="KW-1185">Reference proteome</keyword>
<evidence type="ECO:0000259" key="9">
    <source>
        <dbReference type="Pfam" id="PF00551"/>
    </source>
</evidence>
<dbReference type="PROSITE" id="PS00373">
    <property type="entry name" value="GART"/>
    <property type="match status" value="1"/>
</dbReference>
<evidence type="ECO:0000256" key="1">
    <source>
        <dbReference type="ARBA" id="ARBA00002606"/>
    </source>
</evidence>
<keyword evidence="6 8" id="KW-0648">Protein biosynthesis</keyword>
<dbReference type="SUPFAM" id="SSF50486">
    <property type="entry name" value="FMT C-terminal domain-like"/>
    <property type="match status" value="1"/>
</dbReference>
<proteinExistence type="inferred from homology"/>
<dbReference type="Pfam" id="PF00551">
    <property type="entry name" value="Formyl_trans_N"/>
    <property type="match status" value="1"/>
</dbReference>
<sequence>MKIVFMGTPDFAVPSLKELINKYGVEAVFTQPDRPKGRGKKLAFSPVKEEALKHDIKVYQPEKLKNEKEMIEMLKEMKPDFIIVVAFGQILTKEVLDIPKYGCINLHGSILPMYRGAAPINWAIMNGEKVSGNTTMLMDVGLDTGDMLLKDEVEIRDDMTAGELYDILKERGGKLLVDTIEGLVNNTITPEKQSDETFYAKMLNKEMAKIDWSKSAKDIHNMIRGLNPWPVAHTLYDGSTMKIFESEVINKNSNEENGKIISVSKKGIEVSTGEGILLIKKMQFPNSKPLTVEQYINGHEVNKEFILGR</sequence>
<dbReference type="InterPro" id="IPR044135">
    <property type="entry name" value="Met-tRNA-FMT_C"/>
</dbReference>
<dbReference type="AlphaFoldDB" id="A0A0A7G008"/>
<dbReference type="PANTHER" id="PTHR11138:SF5">
    <property type="entry name" value="METHIONYL-TRNA FORMYLTRANSFERASE, MITOCHONDRIAL"/>
    <property type="match status" value="1"/>
</dbReference>
<evidence type="ECO:0000256" key="5">
    <source>
        <dbReference type="ARBA" id="ARBA00022679"/>
    </source>
</evidence>
<comment type="function">
    <text evidence="1 8">Attaches a formyl group to the free amino group of methionyl-tRNA(fMet). The formyl group appears to play a dual role in the initiator identity of N-formylmethionyl-tRNA by promoting its recognition by IF2 and preventing the misappropriation of this tRNA by the elongation apparatus.</text>
</comment>
<dbReference type="InterPro" id="IPR037022">
    <property type="entry name" value="Formyl_trans_C_sf"/>
</dbReference>
<evidence type="ECO:0000313" key="11">
    <source>
        <dbReference type="EMBL" id="AIY84510.1"/>
    </source>
</evidence>
<name>A0A0A7G008_9CLOT</name>
<comment type="similarity">
    <text evidence="2 8">Belongs to the Fmt family.</text>
</comment>
<dbReference type="GO" id="GO:0004479">
    <property type="term" value="F:methionyl-tRNA formyltransferase activity"/>
    <property type="evidence" value="ECO:0007669"/>
    <property type="project" value="UniProtKB-UniRule"/>
</dbReference>
<dbReference type="HAMAP" id="MF_00182">
    <property type="entry name" value="Formyl_trans"/>
    <property type="match status" value="1"/>
</dbReference>
<reference evidence="11 12" key="1">
    <citation type="journal article" date="2015" name="Infect. Genet. Evol.">
        <title>Genomic sequences of six botulinum neurotoxin-producing strains representing three clostridial species illustrate the mobility and diversity of botulinum neurotoxin genes.</title>
        <authorList>
            <person name="Smith T.J."/>
            <person name="Hill K.K."/>
            <person name="Xie G."/>
            <person name="Foley B.T."/>
            <person name="Williamson C.H."/>
            <person name="Foster J.T."/>
            <person name="Johnson S.L."/>
            <person name="Chertkov O."/>
            <person name="Teshima H."/>
            <person name="Gibbons H.S."/>
            <person name="Johnsky L.A."/>
            <person name="Karavis M.A."/>
            <person name="Smith L.A."/>
        </authorList>
    </citation>
    <scope>NUCLEOTIDE SEQUENCE [LARGE SCALE GENOMIC DNA]</scope>
    <source>
        <strain evidence="11">Sullivan</strain>
    </source>
</reference>
<accession>A0A0A7G008</accession>
<evidence type="ECO:0000256" key="4">
    <source>
        <dbReference type="ARBA" id="ARBA00016014"/>
    </source>
</evidence>
<dbReference type="InterPro" id="IPR002376">
    <property type="entry name" value="Formyl_transf_N"/>
</dbReference>
<dbReference type="InterPro" id="IPR011034">
    <property type="entry name" value="Formyl_transferase-like_C_sf"/>
</dbReference>
<dbReference type="NCBIfam" id="TIGR00460">
    <property type="entry name" value="fmt"/>
    <property type="match status" value="1"/>
</dbReference>
<feature type="binding site" evidence="8">
    <location>
        <begin position="109"/>
        <end position="112"/>
    </location>
    <ligand>
        <name>(6S)-5,6,7,8-tetrahydrofolate</name>
        <dbReference type="ChEBI" id="CHEBI:57453"/>
    </ligand>
</feature>
<dbReference type="EMBL" id="CP006905">
    <property type="protein sequence ID" value="AIY84510.1"/>
    <property type="molecule type" value="Genomic_DNA"/>
</dbReference>
<evidence type="ECO:0000313" key="12">
    <source>
        <dbReference type="Proteomes" id="UP000030635"/>
    </source>
</evidence>
<dbReference type="InterPro" id="IPR005793">
    <property type="entry name" value="Formyl_trans_C"/>
</dbReference>
<evidence type="ECO:0000259" key="10">
    <source>
        <dbReference type="Pfam" id="PF02911"/>
    </source>
</evidence>
<dbReference type="SUPFAM" id="SSF53328">
    <property type="entry name" value="Formyltransferase"/>
    <property type="match status" value="1"/>
</dbReference>
<dbReference type="OrthoDB" id="9802815at2"/>
<protein>
    <recommendedName>
        <fullName evidence="4 8">Methionyl-tRNA formyltransferase</fullName>
        <ecNumber evidence="3 8">2.1.2.9</ecNumber>
    </recommendedName>
</protein>
<dbReference type="InterPro" id="IPR005794">
    <property type="entry name" value="Fmt"/>
</dbReference>
<dbReference type="HOGENOM" id="CLU_033347_1_1_9"/>
<dbReference type="CDD" id="cd08704">
    <property type="entry name" value="Met_tRNA_FMT_C"/>
    <property type="match status" value="1"/>
</dbReference>
<dbReference type="EC" id="2.1.2.9" evidence="3 8"/>
<dbReference type="eggNOG" id="COG0223">
    <property type="taxonomic scope" value="Bacteria"/>
</dbReference>
<evidence type="ECO:0000256" key="2">
    <source>
        <dbReference type="ARBA" id="ARBA00010699"/>
    </source>
</evidence>
<dbReference type="KEGG" id="cbv:U729_2844"/>
<evidence type="ECO:0000256" key="8">
    <source>
        <dbReference type="HAMAP-Rule" id="MF_00182"/>
    </source>
</evidence>
<dbReference type="RefSeq" id="WP_039316131.1">
    <property type="nucleotide sequence ID" value="NZ_CP006905.1"/>
</dbReference>
<dbReference type="CDD" id="cd08646">
    <property type="entry name" value="FMT_core_Met-tRNA-FMT_N"/>
    <property type="match status" value="1"/>
</dbReference>
<comment type="catalytic activity">
    <reaction evidence="7 8">
        <text>L-methionyl-tRNA(fMet) + (6R)-10-formyltetrahydrofolate = N-formyl-L-methionyl-tRNA(fMet) + (6S)-5,6,7,8-tetrahydrofolate + H(+)</text>
        <dbReference type="Rhea" id="RHEA:24380"/>
        <dbReference type="Rhea" id="RHEA-COMP:9952"/>
        <dbReference type="Rhea" id="RHEA-COMP:9953"/>
        <dbReference type="ChEBI" id="CHEBI:15378"/>
        <dbReference type="ChEBI" id="CHEBI:57453"/>
        <dbReference type="ChEBI" id="CHEBI:78530"/>
        <dbReference type="ChEBI" id="CHEBI:78844"/>
        <dbReference type="ChEBI" id="CHEBI:195366"/>
        <dbReference type="EC" id="2.1.2.9"/>
    </reaction>
</comment>
<dbReference type="InterPro" id="IPR041711">
    <property type="entry name" value="Met-tRNA-FMT_N"/>
</dbReference>
<dbReference type="STRING" id="1561.NPD11_183"/>
<gene>
    <name evidence="8 11" type="primary">fmt</name>
    <name evidence="11" type="ORF">U729_2844</name>
</gene>
<dbReference type="Gene3D" id="3.10.25.10">
    <property type="entry name" value="Formyl transferase, C-terminal domain"/>
    <property type="match status" value="1"/>
</dbReference>
<dbReference type="Proteomes" id="UP000030635">
    <property type="component" value="Chromosome"/>
</dbReference>
<evidence type="ECO:0000256" key="3">
    <source>
        <dbReference type="ARBA" id="ARBA00012261"/>
    </source>
</evidence>
<feature type="domain" description="Formyl transferase C-terminal" evidence="10">
    <location>
        <begin position="203"/>
        <end position="299"/>
    </location>
</feature>
<evidence type="ECO:0000256" key="7">
    <source>
        <dbReference type="ARBA" id="ARBA00048558"/>
    </source>
</evidence>
<feature type="domain" description="Formyl transferase N-terminal" evidence="9">
    <location>
        <begin position="1"/>
        <end position="180"/>
    </location>
</feature>
<evidence type="ECO:0000256" key="6">
    <source>
        <dbReference type="ARBA" id="ARBA00022917"/>
    </source>
</evidence>
<dbReference type="InterPro" id="IPR001555">
    <property type="entry name" value="GART_AS"/>
</dbReference>
<dbReference type="PANTHER" id="PTHR11138">
    <property type="entry name" value="METHIONYL-TRNA FORMYLTRANSFERASE"/>
    <property type="match status" value="1"/>
</dbReference>
<dbReference type="Pfam" id="PF02911">
    <property type="entry name" value="Formyl_trans_C"/>
    <property type="match status" value="1"/>
</dbReference>
<dbReference type="GO" id="GO:0005829">
    <property type="term" value="C:cytosol"/>
    <property type="evidence" value="ECO:0007669"/>
    <property type="project" value="TreeGrafter"/>
</dbReference>
<dbReference type="Gene3D" id="3.40.50.170">
    <property type="entry name" value="Formyl transferase, N-terminal domain"/>
    <property type="match status" value="1"/>
</dbReference>
<keyword evidence="5 8" id="KW-0808">Transferase</keyword>